<dbReference type="AlphaFoldDB" id="A0A367XPK4"/>
<dbReference type="SUPFAM" id="SSF51735">
    <property type="entry name" value="NAD(P)-binding Rossmann-fold domains"/>
    <property type="match status" value="1"/>
</dbReference>
<dbReference type="PANTHER" id="PTHR43205:SF19">
    <property type="entry name" value="ENOYL REDUCTASE (ER) DOMAIN-CONTAINING PROTEIN"/>
    <property type="match status" value="1"/>
</dbReference>
<dbReference type="Pfam" id="PF00107">
    <property type="entry name" value="ADH_zinc_N"/>
    <property type="match status" value="1"/>
</dbReference>
<organism evidence="4 5">
    <name type="scientific">Candida viswanathii</name>
    <dbReference type="NCBI Taxonomy" id="5486"/>
    <lineage>
        <taxon>Eukaryota</taxon>
        <taxon>Fungi</taxon>
        <taxon>Dikarya</taxon>
        <taxon>Ascomycota</taxon>
        <taxon>Saccharomycotina</taxon>
        <taxon>Pichiomycetes</taxon>
        <taxon>Debaryomycetaceae</taxon>
        <taxon>Candida/Lodderomyces clade</taxon>
        <taxon>Candida</taxon>
    </lineage>
</organism>
<reference evidence="4 5" key="1">
    <citation type="submission" date="2018-06" db="EMBL/GenBank/DDBJ databases">
        <title>Whole genome sequencing of Candida tropicalis (genome annotated by CSBL at Korea University).</title>
        <authorList>
            <person name="Ahn J."/>
        </authorList>
    </citation>
    <scope>NUCLEOTIDE SEQUENCE [LARGE SCALE GENOMIC DNA]</scope>
    <source>
        <strain evidence="4 5">ATCC 20962</strain>
    </source>
</reference>
<dbReference type="Gene3D" id="3.90.180.10">
    <property type="entry name" value="Medium-chain alcohol dehydrogenases, catalytic domain"/>
    <property type="match status" value="1"/>
</dbReference>
<dbReference type="SUPFAM" id="SSF50129">
    <property type="entry name" value="GroES-like"/>
    <property type="match status" value="1"/>
</dbReference>
<evidence type="ECO:0000259" key="3">
    <source>
        <dbReference type="Pfam" id="PF16884"/>
    </source>
</evidence>
<keyword evidence="5" id="KW-1185">Reference proteome</keyword>
<dbReference type="InterPro" id="IPR041694">
    <property type="entry name" value="ADH_N_2"/>
</dbReference>
<evidence type="ECO:0000259" key="2">
    <source>
        <dbReference type="Pfam" id="PF00107"/>
    </source>
</evidence>
<dbReference type="GO" id="GO:0016628">
    <property type="term" value="F:oxidoreductase activity, acting on the CH-CH group of donors, NAD or NADP as acceptor"/>
    <property type="evidence" value="ECO:0007669"/>
    <property type="project" value="InterPro"/>
</dbReference>
<dbReference type="Proteomes" id="UP000253472">
    <property type="component" value="Unassembled WGS sequence"/>
</dbReference>
<evidence type="ECO:0000313" key="5">
    <source>
        <dbReference type="Proteomes" id="UP000253472"/>
    </source>
</evidence>
<gene>
    <name evidence="4" type="primary">yfmJ_1</name>
    <name evidence="4" type="ORF">Cantr_03948</name>
</gene>
<dbReference type="FunFam" id="3.40.50.720:FF:000121">
    <property type="entry name" value="Prostaglandin reductase 2"/>
    <property type="match status" value="1"/>
</dbReference>
<dbReference type="Gene3D" id="3.40.50.720">
    <property type="entry name" value="NAD(P)-binding Rossmann-like Domain"/>
    <property type="match status" value="1"/>
</dbReference>
<dbReference type="InterPro" id="IPR013149">
    <property type="entry name" value="ADH-like_C"/>
</dbReference>
<feature type="domain" description="Oxidoreductase N-terminal" evidence="3">
    <location>
        <begin position="25"/>
        <end position="120"/>
    </location>
</feature>
<dbReference type="STRING" id="5486.A0A367XPK4"/>
<dbReference type="InterPro" id="IPR045010">
    <property type="entry name" value="MDR_fam"/>
</dbReference>
<name>A0A367XPK4_9ASCO</name>
<dbReference type="OrthoDB" id="809632at2759"/>
<evidence type="ECO:0000256" key="1">
    <source>
        <dbReference type="ARBA" id="ARBA00023002"/>
    </source>
</evidence>
<accession>A0A367XPK4</accession>
<dbReference type="InterPro" id="IPR036291">
    <property type="entry name" value="NAD(P)-bd_dom_sf"/>
</dbReference>
<dbReference type="PANTHER" id="PTHR43205">
    <property type="entry name" value="PROSTAGLANDIN REDUCTASE"/>
    <property type="match status" value="1"/>
</dbReference>
<proteinExistence type="predicted"/>
<dbReference type="InterPro" id="IPR011032">
    <property type="entry name" value="GroES-like_sf"/>
</dbReference>
<feature type="domain" description="Alcohol dehydrogenase-like C-terminal" evidence="2">
    <location>
        <begin position="183"/>
        <end position="318"/>
    </location>
</feature>
<keyword evidence="1" id="KW-0560">Oxidoreductase</keyword>
<dbReference type="Pfam" id="PF16884">
    <property type="entry name" value="ADH_N_2"/>
    <property type="match status" value="1"/>
</dbReference>
<comment type="caution">
    <text evidence="4">The sequence shown here is derived from an EMBL/GenBank/DDBJ whole genome shotgun (WGS) entry which is preliminary data.</text>
</comment>
<evidence type="ECO:0000313" key="4">
    <source>
        <dbReference type="EMBL" id="RCK55553.1"/>
    </source>
</evidence>
<dbReference type="CDD" id="cd05288">
    <property type="entry name" value="PGDH"/>
    <property type="match status" value="1"/>
</dbReference>
<sequence length="372" mass="39882">MSAPKVATQVFLKNCPTGFINPKFNESDSTFEVKEVPIPELQEGQVLVKSLYFSNDPTQRTWLRAAGDDTPSYLPPVHEGTPMATLGLAEVVESKSDKYVKGDIVTGRIFWSDYAVLPAAVFFNKIDKSAGLPLEFYLSVLGMTTLTAFFGLTEVADMKKYLGGAKAGEKGPVVLVSAAAGATGSSTVQIAKHLLGASTVVGIAGSDEKCKWVESLGADLCVNYKTKDWTQQIDKFLAKDNEGVDVYFDCVGGLTLSYALTKMNKFGHIALCGAISGYNDHSALTVSTLPLAITNRLTLKGFIVGDFAPQFSEAIPVLAGAIKEGKIKAQGAYHVEKLSGDNVAKRLEGIPAIWNLLFEGDKPNGKLLIKVD</sequence>
<dbReference type="EMBL" id="QLNQ01000030">
    <property type="protein sequence ID" value="RCK55553.1"/>
    <property type="molecule type" value="Genomic_DNA"/>
</dbReference>
<protein>
    <submittedName>
        <fullName evidence="4">Putative NADP-dependent oxidoreductase YfmJ</fullName>
    </submittedName>
</protein>